<reference evidence="3 4" key="1">
    <citation type="submission" date="2023-04" db="EMBL/GenBank/DDBJ databases">
        <title>Marinoamorphus aggregata gen. nov., sp. Nov., isolate from tissue of brittle star Ophioplocus japonicus.</title>
        <authorList>
            <person name="Kawano K."/>
            <person name="Sawayama S."/>
            <person name="Nakagawa S."/>
        </authorList>
    </citation>
    <scope>NUCLEOTIDE SEQUENCE [LARGE SCALE GENOMIC DNA]</scope>
    <source>
        <strain evidence="3 4">NKW23</strain>
    </source>
</reference>
<dbReference type="EMBL" id="BSYI01000040">
    <property type="protein sequence ID" value="GMG84691.1"/>
    <property type="molecule type" value="Genomic_DNA"/>
</dbReference>
<feature type="compositionally biased region" description="Pro residues" evidence="2">
    <location>
        <begin position="317"/>
        <end position="334"/>
    </location>
</feature>
<evidence type="ECO:0000313" key="3">
    <source>
        <dbReference type="EMBL" id="GMG84691.1"/>
    </source>
</evidence>
<evidence type="ECO:0000256" key="2">
    <source>
        <dbReference type="SAM" id="MobiDB-lite"/>
    </source>
</evidence>
<feature type="region of interest" description="Disordered" evidence="2">
    <location>
        <begin position="288"/>
        <end position="343"/>
    </location>
</feature>
<protein>
    <submittedName>
        <fullName evidence="3">Uncharacterized protein</fullName>
    </submittedName>
</protein>
<keyword evidence="4" id="KW-1185">Reference proteome</keyword>
<comment type="caution">
    <text evidence="3">The sequence shown here is derived from an EMBL/GenBank/DDBJ whole genome shotgun (WGS) entry which is preliminary data.</text>
</comment>
<organism evidence="3 4">
    <name type="scientific">Paralimibaculum aggregatum</name>
    <dbReference type="NCBI Taxonomy" id="3036245"/>
    <lineage>
        <taxon>Bacteria</taxon>
        <taxon>Pseudomonadati</taxon>
        <taxon>Pseudomonadota</taxon>
        <taxon>Alphaproteobacteria</taxon>
        <taxon>Rhodobacterales</taxon>
        <taxon>Paracoccaceae</taxon>
        <taxon>Paralimibaculum</taxon>
    </lineage>
</organism>
<feature type="compositionally biased region" description="Acidic residues" evidence="2">
    <location>
        <begin position="288"/>
        <end position="297"/>
    </location>
</feature>
<dbReference type="RefSeq" id="WP_285673785.1">
    <property type="nucleotide sequence ID" value="NZ_BSYI01000040.1"/>
</dbReference>
<accession>A0ABQ6LNC3</accession>
<feature type="coiled-coil region" evidence="1">
    <location>
        <begin position="497"/>
        <end position="527"/>
    </location>
</feature>
<name>A0ABQ6LNC3_9RHOB</name>
<proteinExistence type="predicted"/>
<gene>
    <name evidence="3" type="ORF">LNKW23_39070</name>
</gene>
<keyword evidence="1" id="KW-0175">Coiled coil</keyword>
<evidence type="ECO:0000256" key="1">
    <source>
        <dbReference type="SAM" id="Coils"/>
    </source>
</evidence>
<sequence length="659" mass="73727">MALNANSKIKFDSTWWKKQCPKDLFREKKFTRFIDAMDDFGDAERRLDIQAGDDQLSSTDLAELRKAKELIVKIEKPRKEFMDYCAERAKDLLKAKDKKLVEERKTYEVLARILKSTVPAAVQDFNEMLDSFDGDAVDAPMVTPAAHSAYLKRTMPRLKRLPFHFGFALVAQEPTDQRFLFHNKKAPRSLANTLKNDVTPRKLTWGIAYGGGIYEGASYPAATLVLVVQGPMVPSFARRVRVTLKAFGISMFNNVVVIKDGEEVEASTAEEGDELPTEEIEAEDLDALDLEVEEEDPNTVKSSFSKEEYEAMQQADIPPPPPPPPPKAPPPPKPAAVKPAPEGAQALSPELLAWQKKRIALAGKVERCVADTWGPYKKVQGMWKAAVAGAKKGQFDSALKAAAAIERMLEKYTPGPEPDRQKWERSAPPIISQVVEMRRNGEGDHESMLCYWSTAKMLADDGDYALALKFLSQVSWLIEHKDDPQVDEIPVDPVAKRNEAEDLIAKLERIEDELEGALAKLKEADTKTGKKTERPVDRLTSTVRKALYDADPAEVENYDFKSALLALKELDKIIEEARKAGFKAEKTIDHIRKTAADLDNQVKSIAHKVSDPDLEPFFVDASRARGRMAKFLRKNDLFGALPKLKPWQKAVDALMQEAG</sequence>
<dbReference type="Proteomes" id="UP001239909">
    <property type="component" value="Unassembled WGS sequence"/>
</dbReference>
<evidence type="ECO:0000313" key="4">
    <source>
        <dbReference type="Proteomes" id="UP001239909"/>
    </source>
</evidence>